<evidence type="ECO:0000313" key="1">
    <source>
        <dbReference type="EMBL" id="TFF33466.1"/>
    </source>
</evidence>
<evidence type="ECO:0000313" key="2">
    <source>
        <dbReference type="Proteomes" id="UP000297540"/>
    </source>
</evidence>
<reference evidence="1 2" key="1">
    <citation type="journal article" date="2017" name="Int. J. Syst. Evol. Microbiol.">
        <title>Mucilaginibacterpsychrotolerans sp. nov., isolated from peatlands.</title>
        <authorList>
            <person name="Deng Y."/>
            <person name="Shen L."/>
            <person name="Xu B."/>
            <person name="Liu Y."/>
            <person name="Gu Z."/>
            <person name="Liu H."/>
            <person name="Zhou Y."/>
        </authorList>
    </citation>
    <scope>NUCLEOTIDE SEQUENCE [LARGE SCALE GENOMIC DNA]</scope>
    <source>
        <strain evidence="1 2">NH7-4</strain>
    </source>
</reference>
<protein>
    <submittedName>
        <fullName evidence="1">Uncharacterized protein</fullName>
    </submittedName>
</protein>
<dbReference type="EMBL" id="SOZE01000044">
    <property type="protein sequence ID" value="TFF33466.1"/>
    <property type="molecule type" value="Genomic_DNA"/>
</dbReference>
<dbReference type="RefSeq" id="WP_133236375.1">
    <property type="nucleotide sequence ID" value="NZ_SOZE01000044.1"/>
</dbReference>
<comment type="caution">
    <text evidence="1">The sequence shown here is derived from an EMBL/GenBank/DDBJ whole genome shotgun (WGS) entry which is preliminary data.</text>
</comment>
<name>A0A4Y8S3Z1_9SPHI</name>
<dbReference type="AlphaFoldDB" id="A0A4Y8S3Z1"/>
<accession>A0A4Y8S3Z1</accession>
<proteinExistence type="predicted"/>
<dbReference type="OrthoDB" id="1488751at2"/>
<organism evidence="1 2">
    <name type="scientific">Mucilaginibacter psychrotolerans</name>
    <dbReference type="NCBI Taxonomy" id="1524096"/>
    <lineage>
        <taxon>Bacteria</taxon>
        <taxon>Pseudomonadati</taxon>
        <taxon>Bacteroidota</taxon>
        <taxon>Sphingobacteriia</taxon>
        <taxon>Sphingobacteriales</taxon>
        <taxon>Sphingobacteriaceae</taxon>
        <taxon>Mucilaginibacter</taxon>
    </lineage>
</organism>
<sequence length="583" mass="68514">MDEQESVKRNALGDIELGKIDFDMSAFRRSRYTYAFHYFDAEAGHYKPYFDLFSKTEERLANAKEAAGFFEKRLYHSPEEPPFDFYIWYHNWQLGFLVKYFKEVFEERAFIEGYQPSHKYFTVLLPEKLYGEIMEFINQFELLPIRDLIIELIAIGQHKYVEDIAFWERPEYQKLISTAEKEAQKASRVVEKLHDKSWMKDASKKPAELLQVKFIFNDETITIQHGWLVREFVDSFKKEFDELPLKSWKKELAAYPRRFEDNKVKAQYKYKLAKSFYNLLTEGGFHKVAPKNKTPNNVMLCVAKFLEFCLIPVGQPDEVDEVKIKLVRNWITRKDFKPHTTSLDVPIDSSKLKKYFEPGFVDLVADKKKVDALSIAVYIGERFDIGEQLPDLAHIAGALKECGWMVGHQLLNENGWRPTFPEFGSLAKLVNGVRKNQKLAVLKFRMEGDKSESELSSRLPLYLVEEALKDYSDDHQVEFDNDTARTFIEPGEQGGVSARHDDKFNLPEERFIVQFVKSFYDYLLNEMPPTEKGDYMPSERYYAIIAVMLQQTWFFYHMRHPEWFVIQKVKQWHALATAGTKAP</sequence>
<keyword evidence="2" id="KW-1185">Reference proteome</keyword>
<gene>
    <name evidence="1" type="ORF">E2R66_25620</name>
</gene>
<dbReference type="Proteomes" id="UP000297540">
    <property type="component" value="Unassembled WGS sequence"/>
</dbReference>